<keyword evidence="1" id="KW-0464">Manganese</keyword>
<reference evidence="3 4" key="1">
    <citation type="journal article" date="2014" name="Genome Biol. Evol.">
        <title>The secreted proteins of Achlya hypogyna and Thraustotheca clavata identify the ancestral oomycete secretome and reveal gene acquisitions by horizontal gene transfer.</title>
        <authorList>
            <person name="Misner I."/>
            <person name="Blouin N."/>
            <person name="Leonard G."/>
            <person name="Richards T.A."/>
            <person name="Lane C.E."/>
        </authorList>
    </citation>
    <scope>NUCLEOTIDE SEQUENCE [LARGE SCALE GENOMIC DNA]</scope>
    <source>
        <strain evidence="3 4">ATCC 48635</strain>
    </source>
</reference>
<protein>
    <recommendedName>
        <fullName evidence="1">Protein phosphatase</fullName>
        <ecNumber evidence="1">3.1.3.16</ecNumber>
    </recommendedName>
</protein>
<dbReference type="EC" id="3.1.3.16" evidence="1"/>
<dbReference type="InterPro" id="IPR039123">
    <property type="entry name" value="PPTC7"/>
</dbReference>
<accession>A0A1V9YLE3</accession>
<evidence type="ECO:0000313" key="4">
    <source>
        <dbReference type="Proteomes" id="UP000243579"/>
    </source>
</evidence>
<keyword evidence="1" id="KW-0479">Metal-binding</keyword>
<name>A0A1V9YLE3_ACHHY</name>
<comment type="catalytic activity">
    <reaction evidence="1">
        <text>O-phospho-L-seryl-[protein] + H2O = L-seryl-[protein] + phosphate</text>
        <dbReference type="Rhea" id="RHEA:20629"/>
        <dbReference type="Rhea" id="RHEA-COMP:9863"/>
        <dbReference type="Rhea" id="RHEA-COMP:11604"/>
        <dbReference type="ChEBI" id="CHEBI:15377"/>
        <dbReference type="ChEBI" id="CHEBI:29999"/>
        <dbReference type="ChEBI" id="CHEBI:43474"/>
        <dbReference type="ChEBI" id="CHEBI:83421"/>
        <dbReference type="EC" id="3.1.3.16"/>
    </reaction>
</comment>
<proteinExistence type="inferred from homology"/>
<dbReference type="Gene3D" id="3.60.40.10">
    <property type="entry name" value="PPM-type phosphatase domain"/>
    <property type="match status" value="1"/>
</dbReference>
<dbReference type="GO" id="GO:0004722">
    <property type="term" value="F:protein serine/threonine phosphatase activity"/>
    <property type="evidence" value="ECO:0007669"/>
    <property type="project" value="UniProtKB-EC"/>
</dbReference>
<comment type="similarity">
    <text evidence="1">Belongs to the PP2C family.</text>
</comment>
<keyword evidence="1" id="KW-0460">Magnesium</keyword>
<keyword evidence="1" id="KW-0904">Protein phosphatase</keyword>
<dbReference type="EMBL" id="JNBR01001503">
    <property type="protein sequence ID" value="OQR86506.1"/>
    <property type="molecule type" value="Genomic_DNA"/>
</dbReference>
<comment type="caution">
    <text evidence="3">The sequence shown here is derived from an EMBL/GenBank/DDBJ whole genome shotgun (WGS) entry which is preliminary data.</text>
</comment>
<dbReference type="GO" id="GO:0046872">
    <property type="term" value="F:metal ion binding"/>
    <property type="evidence" value="ECO:0007669"/>
    <property type="project" value="UniProtKB-UniRule"/>
</dbReference>
<evidence type="ECO:0000256" key="1">
    <source>
        <dbReference type="RuleBase" id="RU366020"/>
    </source>
</evidence>
<gene>
    <name evidence="3" type="ORF">ACHHYP_10491</name>
</gene>
<keyword evidence="4" id="KW-1185">Reference proteome</keyword>
<dbReference type="PANTHER" id="PTHR12320:SF1">
    <property type="entry name" value="PROTEIN PHOSPHATASE PTC7 HOMOLOG"/>
    <property type="match status" value="1"/>
</dbReference>
<comment type="catalytic activity">
    <reaction evidence="1">
        <text>O-phospho-L-threonyl-[protein] + H2O = L-threonyl-[protein] + phosphate</text>
        <dbReference type="Rhea" id="RHEA:47004"/>
        <dbReference type="Rhea" id="RHEA-COMP:11060"/>
        <dbReference type="Rhea" id="RHEA-COMP:11605"/>
        <dbReference type="ChEBI" id="CHEBI:15377"/>
        <dbReference type="ChEBI" id="CHEBI:30013"/>
        <dbReference type="ChEBI" id="CHEBI:43474"/>
        <dbReference type="ChEBI" id="CHEBI:61977"/>
        <dbReference type="EC" id="3.1.3.16"/>
    </reaction>
</comment>
<evidence type="ECO:0000313" key="3">
    <source>
        <dbReference type="EMBL" id="OQR86506.1"/>
    </source>
</evidence>
<sequence length="414" mass="44264">MPGWNRRMSEVPVQSTPSLHNVFRKGSVVTPAPIPPSDRSSREEVSTLGASPSQPALRTSGGGGISAMRRFSRVLLGRTDENESPPAPRRKSSLRAMTDLFSTSFKTPTKTDTGHASHVEHGLDAGHADRRLLVLADGSLDAELPSMAFAKELVASVVSHLGPYVVSDDFSHDCSPLQLSVALRELLLEAIRAVRNLPLFSGTEQVAEAVLSVAVVQAGTKTAAPRLFSFTIGDAKTLVVRNGALVFESAALIHGFNTPACVASQLLQSFENDCLYECFPLEPKDTVVLVSDGVADNVYGHELLAALASEAGDCQAAADAVLRVAVANFDHPLNGHSPFSMAASTELYRQVDTNPEQMAKYSEIIQKDTNLKCNPLTRFASTFLGEHYELEILAMLASAKTGHSDDATVLITAV</sequence>
<dbReference type="InterPro" id="IPR036457">
    <property type="entry name" value="PPM-type-like_dom_sf"/>
</dbReference>
<feature type="compositionally biased region" description="Polar residues" evidence="2">
    <location>
        <begin position="48"/>
        <end position="57"/>
    </location>
</feature>
<feature type="region of interest" description="Disordered" evidence="2">
    <location>
        <begin position="1"/>
        <end position="97"/>
    </location>
</feature>
<dbReference type="PANTHER" id="PTHR12320">
    <property type="entry name" value="PROTEIN PHOSPHATASE 2C"/>
    <property type="match status" value="1"/>
</dbReference>
<dbReference type="STRING" id="1202772.A0A1V9YLE3"/>
<evidence type="ECO:0000256" key="2">
    <source>
        <dbReference type="SAM" id="MobiDB-lite"/>
    </source>
</evidence>
<comment type="cofactor">
    <cofactor evidence="1">
        <name>Mn(2+)</name>
        <dbReference type="ChEBI" id="CHEBI:29035"/>
    </cofactor>
</comment>
<dbReference type="SUPFAM" id="SSF81606">
    <property type="entry name" value="PP2C-like"/>
    <property type="match status" value="1"/>
</dbReference>
<comment type="cofactor">
    <cofactor evidence="1">
        <name>Mg(2+)</name>
        <dbReference type="ChEBI" id="CHEBI:18420"/>
    </cofactor>
</comment>
<organism evidence="3 4">
    <name type="scientific">Achlya hypogyna</name>
    <name type="common">Oomycete</name>
    <name type="synonym">Protoachlya hypogyna</name>
    <dbReference type="NCBI Taxonomy" id="1202772"/>
    <lineage>
        <taxon>Eukaryota</taxon>
        <taxon>Sar</taxon>
        <taxon>Stramenopiles</taxon>
        <taxon>Oomycota</taxon>
        <taxon>Saprolegniomycetes</taxon>
        <taxon>Saprolegniales</taxon>
        <taxon>Achlyaceae</taxon>
        <taxon>Achlya</taxon>
    </lineage>
</organism>
<dbReference type="Proteomes" id="UP000243579">
    <property type="component" value="Unassembled WGS sequence"/>
</dbReference>
<dbReference type="AlphaFoldDB" id="A0A1V9YLE3"/>
<keyword evidence="1" id="KW-0378">Hydrolase</keyword>
<dbReference type="OrthoDB" id="25675at2759"/>